<dbReference type="AlphaFoldDB" id="A0A6A5GFQ1"/>
<dbReference type="KEGG" id="crq:GCK72_020507"/>
<dbReference type="GeneID" id="78776939"/>
<comment type="caution">
    <text evidence="2">The sequence shown here is derived from an EMBL/GenBank/DDBJ whole genome shotgun (WGS) entry which is preliminary data.</text>
</comment>
<organism evidence="2 3">
    <name type="scientific">Caenorhabditis remanei</name>
    <name type="common">Caenorhabditis vulgaris</name>
    <dbReference type="NCBI Taxonomy" id="31234"/>
    <lineage>
        <taxon>Eukaryota</taxon>
        <taxon>Metazoa</taxon>
        <taxon>Ecdysozoa</taxon>
        <taxon>Nematoda</taxon>
        <taxon>Chromadorea</taxon>
        <taxon>Rhabditida</taxon>
        <taxon>Rhabditina</taxon>
        <taxon>Rhabditomorpha</taxon>
        <taxon>Rhabditoidea</taxon>
        <taxon>Rhabditidae</taxon>
        <taxon>Peloderinae</taxon>
        <taxon>Caenorhabditis</taxon>
    </lineage>
</organism>
<evidence type="ECO:0000256" key="1">
    <source>
        <dbReference type="SAM" id="SignalP"/>
    </source>
</evidence>
<protein>
    <submittedName>
        <fullName evidence="2">Uncharacterized protein</fullName>
    </submittedName>
</protein>
<name>A0A6A5GFQ1_CAERE</name>
<dbReference type="CTD" id="78776939"/>
<evidence type="ECO:0000313" key="2">
    <source>
        <dbReference type="EMBL" id="KAF1753950.1"/>
    </source>
</evidence>
<proteinExistence type="predicted"/>
<dbReference type="Proteomes" id="UP000483820">
    <property type="component" value="Chromosome V"/>
</dbReference>
<gene>
    <name evidence="2" type="ORF">GCK72_020507</name>
</gene>
<evidence type="ECO:0000313" key="3">
    <source>
        <dbReference type="Proteomes" id="UP000483820"/>
    </source>
</evidence>
<accession>A0A6A5GFQ1</accession>
<feature type="signal peptide" evidence="1">
    <location>
        <begin position="1"/>
        <end position="18"/>
    </location>
</feature>
<reference evidence="2 3" key="1">
    <citation type="submission" date="2019-12" db="EMBL/GenBank/DDBJ databases">
        <title>Chromosome-level assembly of the Caenorhabditis remanei genome.</title>
        <authorList>
            <person name="Teterina A.A."/>
            <person name="Willis J.H."/>
            <person name="Phillips P.C."/>
        </authorList>
    </citation>
    <scope>NUCLEOTIDE SEQUENCE [LARGE SCALE GENOMIC DNA]</scope>
    <source>
        <strain evidence="2 3">PX506</strain>
        <tissue evidence="2">Whole organism</tissue>
    </source>
</reference>
<dbReference type="RefSeq" id="XP_053582533.1">
    <property type="nucleotide sequence ID" value="XM_053733620.1"/>
</dbReference>
<sequence>MQSIWIFVLLVTTATVATFSACKDYEAPAPEKEFTKPTTSSTDQQPVIPRSGLMISARGWLPAFVHQPRIFKHSVPLHKFLVRPVNVPVA</sequence>
<feature type="chain" id="PRO_5025579316" evidence="1">
    <location>
        <begin position="19"/>
        <end position="90"/>
    </location>
</feature>
<dbReference type="EMBL" id="WUAV01000005">
    <property type="protein sequence ID" value="KAF1753950.1"/>
    <property type="molecule type" value="Genomic_DNA"/>
</dbReference>
<keyword evidence="1" id="KW-0732">Signal</keyword>